<feature type="binding site" evidence="10">
    <location>
        <position position="127"/>
    </location>
    <ligand>
        <name>Mg(2+)</name>
        <dbReference type="ChEBI" id="CHEBI:18420"/>
    </ligand>
</feature>
<keyword evidence="5 10" id="KW-0255">Endonuclease</keyword>
<gene>
    <name evidence="10" type="primary">nfi</name>
    <name evidence="12" type="ORF">CLV63_102257</name>
</gene>
<protein>
    <recommendedName>
        <fullName evidence="10">Endonuclease V</fullName>
        <ecNumber evidence="10">3.1.21.7</ecNumber>
    </recommendedName>
    <alternativeName>
        <fullName evidence="10">Deoxyinosine 3'endonuclease</fullName>
    </alternativeName>
    <alternativeName>
        <fullName evidence="10">Deoxyribonuclease V</fullName>
        <shortName evidence="10">DNase V</shortName>
    </alternativeName>
</protein>
<dbReference type="EC" id="3.1.21.7" evidence="10"/>
<keyword evidence="4 10" id="KW-0479">Metal-binding</keyword>
<evidence type="ECO:0000256" key="4">
    <source>
        <dbReference type="ARBA" id="ARBA00022723"/>
    </source>
</evidence>
<comment type="catalytic activity">
    <reaction evidence="10">
        <text>Endonucleolytic cleavage at apurinic or apyrimidinic sites to products with a 5'-phosphate.</text>
        <dbReference type="EC" id="3.1.21.7"/>
    </reaction>
</comment>
<dbReference type="Proteomes" id="UP000240542">
    <property type="component" value="Unassembled WGS sequence"/>
</dbReference>
<feature type="compositionally biased region" description="Basic and acidic residues" evidence="11">
    <location>
        <begin position="225"/>
        <end position="245"/>
    </location>
</feature>
<dbReference type="GO" id="GO:0003727">
    <property type="term" value="F:single-stranded RNA binding"/>
    <property type="evidence" value="ECO:0007669"/>
    <property type="project" value="TreeGrafter"/>
</dbReference>
<keyword evidence="2 10" id="KW-0963">Cytoplasm</keyword>
<evidence type="ECO:0000256" key="10">
    <source>
        <dbReference type="HAMAP-Rule" id="MF_00801"/>
    </source>
</evidence>
<dbReference type="PANTHER" id="PTHR28511">
    <property type="entry name" value="ENDONUCLEASE V"/>
    <property type="match status" value="1"/>
</dbReference>
<keyword evidence="9 10" id="KW-0234">DNA repair</keyword>
<evidence type="ECO:0000256" key="7">
    <source>
        <dbReference type="ARBA" id="ARBA00022801"/>
    </source>
</evidence>
<dbReference type="Gene3D" id="3.30.2170.10">
    <property type="entry name" value="archaeoglobus fulgidus dsm 4304 superfamily"/>
    <property type="match status" value="1"/>
</dbReference>
<evidence type="ECO:0000256" key="1">
    <source>
        <dbReference type="ARBA" id="ARBA00004496"/>
    </source>
</evidence>
<dbReference type="CDD" id="cd06559">
    <property type="entry name" value="Endonuclease_V"/>
    <property type="match status" value="1"/>
</dbReference>
<dbReference type="Pfam" id="PF04493">
    <property type="entry name" value="Endonuclease_5"/>
    <property type="match status" value="1"/>
</dbReference>
<evidence type="ECO:0000256" key="11">
    <source>
        <dbReference type="SAM" id="MobiDB-lite"/>
    </source>
</evidence>
<comment type="cofactor">
    <cofactor evidence="10">
        <name>Mg(2+)</name>
        <dbReference type="ChEBI" id="CHEBI:18420"/>
    </cofactor>
</comment>
<dbReference type="GO" id="GO:0006281">
    <property type="term" value="P:DNA repair"/>
    <property type="evidence" value="ECO:0007669"/>
    <property type="project" value="UniProtKB-UniRule"/>
</dbReference>
<evidence type="ECO:0000256" key="6">
    <source>
        <dbReference type="ARBA" id="ARBA00022763"/>
    </source>
</evidence>
<accession>A0A2P8DSE5</accession>
<name>A0A2P8DSE5_9ACTN</name>
<reference evidence="12 13" key="1">
    <citation type="submission" date="2018-03" db="EMBL/GenBank/DDBJ databases">
        <title>Genomic Encyclopedia of Archaeal and Bacterial Type Strains, Phase II (KMG-II): from individual species to whole genera.</title>
        <authorList>
            <person name="Goeker M."/>
        </authorList>
    </citation>
    <scope>NUCLEOTIDE SEQUENCE [LARGE SCALE GENOMIC DNA]</scope>
    <source>
        <strain evidence="12 13">DSM 45312</strain>
    </source>
</reference>
<dbReference type="FunFam" id="3.30.2170.10:FF:000007">
    <property type="entry name" value="Endonuclease V"/>
    <property type="match status" value="1"/>
</dbReference>
<comment type="similarity">
    <text evidence="10">Belongs to the endonuclease V family.</text>
</comment>
<feature type="binding site" evidence="10">
    <location>
        <position position="59"/>
    </location>
    <ligand>
        <name>Mg(2+)</name>
        <dbReference type="ChEBI" id="CHEBI:18420"/>
    </ligand>
</feature>
<feature type="region of interest" description="Disordered" evidence="11">
    <location>
        <begin position="225"/>
        <end position="255"/>
    </location>
</feature>
<evidence type="ECO:0000313" key="13">
    <source>
        <dbReference type="Proteomes" id="UP000240542"/>
    </source>
</evidence>
<evidence type="ECO:0000256" key="2">
    <source>
        <dbReference type="ARBA" id="ARBA00022490"/>
    </source>
</evidence>
<feature type="site" description="Interaction with target DNA" evidence="10">
    <location>
        <position position="97"/>
    </location>
</feature>
<dbReference type="GO" id="GO:0043737">
    <property type="term" value="F:deoxyribonuclease V activity"/>
    <property type="evidence" value="ECO:0007669"/>
    <property type="project" value="UniProtKB-UniRule"/>
</dbReference>
<evidence type="ECO:0000256" key="8">
    <source>
        <dbReference type="ARBA" id="ARBA00022842"/>
    </source>
</evidence>
<evidence type="ECO:0000256" key="5">
    <source>
        <dbReference type="ARBA" id="ARBA00022759"/>
    </source>
</evidence>
<dbReference type="GO" id="GO:0000287">
    <property type="term" value="F:magnesium ion binding"/>
    <property type="evidence" value="ECO:0007669"/>
    <property type="project" value="UniProtKB-UniRule"/>
</dbReference>
<proteinExistence type="inferred from homology"/>
<evidence type="ECO:0000313" key="12">
    <source>
        <dbReference type="EMBL" id="PSL00131.1"/>
    </source>
</evidence>
<dbReference type="GO" id="GO:0005737">
    <property type="term" value="C:cytoplasm"/>
    <property type="evidence" value="ECO:0007669"/>
    <property type="project" value="UniProtKB-SubCell"/>
</dbReference>
<keyword evidence="3 10" id="KW-0540">Nuclease</keyword>
<organism evidence="12 13">
    <name type="scientific">Murinocardiopsis flavida</name>
    <dbReference type="NCBI Taxonomy" id="645275"/>
    <lineage>
        <taxon>Bacteria</taxon>
        <taxon>Bacillati</taxon>
        <taxon>Actinomycetota</taxon>
        <taxon>Actinomycetes</taxon>
        <taxon>Streptosporangiales</taxon>
        <taxon>Nocardiopsidaceae</taxon>
        <taxon>Murinocardiopsis</taxon>
    </lineage>
</organism>
<evidence type="ECO:0000256" key="9">
    <source>
        <dbReference type="ARBA" id="ARBA00023204"/>
    </source>
</evidence>
<sequence length="255" mass="27175">MSGGATAAPAPLRAACDAALADPLLWPQDAGSAMGVQDRLRPAVRTEPLAAVRTVAGLDVGYAPGDDRLVAAVVVLDTATLSTVESVTETGRPEFPYVPGLFAFRELPPLLRALRRLDSEPDLLVCDGFGRAHPRRFGLACHLGVLLDRPVLGVAKSPFVGSHGPLDRSRGAWSPLRADDGAEVGRALRTRDGVKPVYVSVGHRVDLDTGCDLVLRLSPRYRQPEPIRAADRLSRSSPIGDDRNGPKGPQRHQPA</sequence>
<keyword evidence="6 10" id="KW-0227">DNA damage</keyword>
<dbReference type="EMBL" id="PYGA01000002">
    <property type="protein sequence ID" value="PSL00131.1"/>
    <property type="molecule type" value="Genomic_DNA"/>
</dbReference>
<dbReference type="HAMAP" id="MF_00801">
    <property type="entry name" value="Endonuclease_5"/>
    <property type="match status" value="1"/>
</dbReference>
<comment type="caution">
    <text evidence="12">The sequence shown here is derived from an EMBL/GenBank/DDBJ whole genome shotgun (WGS) entry which is preliminary data.</text>
</comment>
<dbReference type="PANTHER" id="PTHR28511:SF1">
    <property type="entry name" value="ENDONUCLEASE V"/>
    <property type="match status" value="1"/>
</dbReference>
<keyword evidence="7 10" id="KW-0378">Hydrolase</keyword>
<comment type="subcellular location">
    <subcellularLocation>
        <location evidence="1 10">Cytoplasm</location>
    </subcellularLocation>
</comment>
<keyword evidence="13" id="KW-1185">Reference proteome</keyword>
<keyword evidence="8 10" id="KW-0460">Magnesium</keyword>
<comment type="function">
    <text evidence="10">DNA repair enzyme involved in the repair of deaminated bases. Selectively cleaves double-stranded DNA at the second phosphodiester bond 3' to a deoxyinosine leaving behind the intact lesion on the nicked DNA.</text>
</comment>
<dbReference type="GO" id="GO:0016891">
    <property type="term" value="F:RNA endonuclease activity producing 5'-phosphomonoesters, hydrolytic mechanism"/>
    <property type="evidence" value="ECO:0007669"/>
    <property type="project" value="TreeGrafter"/>
</dbReference>
<dbReference type="InterPro" id="IPR007581">
    <property type="entry name" value="Endonuclease-V"/>
</dbReference>
<dbReference type="RefSeq" id="WP_394339738.1">
    <property type="nucleotide sequence ID" value="NZ_PYGA01000002.1"/>
</dbReference>
<dbReference type="AlphaFoldDB" id="A0A2P8DSE5"/>
<evidence type="ECO:0000256" key="3">
    <source>
        <dbReference type="ARBA" id="ARBA00022722"/>
    </source>
</evidence>